<evidence type="ECO:0000313" key="4">
    <source>
        <dbReference type="Proteomes" id="UP000186601"/>
    </source>
</evidence>
<dbReference type="OrthoDB" id="2739517at2759"/>
<keyword evidence="4" id="KW-1185">Reference proteome</keyword>
<protein>
    <recommendedName>
        <fullName evidence="2">Fungal-type protein kinase domain-containing protein</fullName>
    </recommendedName>
</protein>
<accession>A0A2R6PWA7</accession>
<feature type="domain" description="Fungal-type protein kinase" evidence="2">
    <location>
        <begin position="54"/>
        <end position="272"/>
    </location>
</feature>
<feature type="region of interest" description="Disordered" evidence="1">
    <location>
        <begin position="31"/>
        <end position="52"/>
    </location>
</feature>
<comment type="caution">
    <text evidence="3">The sequence shown here is derived from an EMBL/GenBank/DDBJ whole genome shotgun (WGS) entry which is preliminary data.</text>
</comment>
<dbReference type="Proteomes" id="UP000186601">
    <property type="component" value="Unassembled WGS sequence"/>
</dbReference>
<dbReference type="Pfam" id="PF17667">
    <property type="entry name" value="Pkinase_fungal"/>
    <property type="match status" value="1"/>
</dbReference>
<proteinExistence type="predicted"/>
<evidence type="ECO:0000313" key="3">
    <source>
        <dbReference type="EMBL" id="PSR97286.1"/>
    </source>
</evidence>
<dbReference type="InterPro" id="IPR040976">
    <property type="entry name" value="Pkinase_fungal"/>
</dbReference>
<dbReference type="AlphaFoldDB" id="A0A2R6PWA7"/>
<reference evidence="3 4" key="1">
    <citation type="submission" date="2018-02" db="EMBL/GenBank/DDBJ databases">
        <title>Genome sequence of the basidiomycete white-rot fungus Phlebia centrifuga.</title>
        <authorList>
            <person name="Granchi Z."/>
            <person name="Peng M."/>
            <person name="de Vries R.P."/>
            <person name="Hilden K."/>
            <person name="Makela M.R."/>
            <person name="Grigoriev I."/>
            <person name="Riley R."/>
        </authorList>
    </citation>
    <scope>NUCLEOTIDE SEQUENCE [LARGE SCALE GENOMIC DNA]</scope>
    <source>
        <strain evidence="3 4">FBCC195</strain>
    </source>
</reference>
<dbReference type="STRING" id="98765.A0A2R6PWA7"/>
<organism evidence="3 4">
    <name type="scientific">Hermanssonia centrifuga</name>
    <dbReference type="NCBI Taxonomy" id="98765"/>
    <lineage>
        <taxon>Eukaryota</taxon>
        <taxon>Fungi</taxon>
        <taxon>Dikarya</taxon>
        <taxon>Basidiomycota</taxon>
        <taxon>Agaricomycotina</taxon>
        <taxon>Agaricomycetes</taxon>
        <taxon>Polyporales</taxon>
        <taxon>Meruliaceae</taxon>
        <taxon>Hermanssonia</taxon>
    </lineage>
</organism>
<name>A0A2R6PWA7_9APHY</name>
<gene>
    <name evidence="3" type="ORF">PHLCEN_2v4349</name>
</gene>
<sequence>MESICDNKAIPPPKRPLNLRLSVRSIMCKRRAEGEHEDEGEERPKVPLRSSTGAHHSSLIHFFSSITFAQRHQLGWDPTMKVLADSKQSTKYEITVRSENGEENTFRTWHSLSDSSTEQLLGRGTRVWKAIRTQDGKDCGEPVALKDAWVDHDREREGDVFTRLRQSGISAAHTVVLDKCFLTVQCHGDVFISGNRDCTVAWLPSISQATPAANGAPVAGPSSAISADVPHRQQAHYRVVFEEVGKPLANETSLCTVFKILAGAAIETTQDLEKVDIAAVEGVYGTIRDNFREACAILQSKDIQVVHFEDIQRGSLLDLS</sequence>
<dbReference type="EMBL" id="MLYV02000441">
    <property type="protein sequence ID" value="PSR97286.1"/>
    <property type="molecule type" value="Genomic_DNA"/>
</dbReference>
<evidence type="ECO:0000259" key="2">
    <source>
        <dbReference type="Pfam" id="PF17667"/>
    </source>
</evidence>
<evidence type="ECO:0000256" key="1">
    <source>
        <dbReference type="SAM" id="MobiDB-lite"/>
    </source>
</evidence>